<reference evidence="2 3" key="1">
    <citation type="submission" date="2023-08" db="EMBL/GenBank/DDBJ databases">
        <title>Functional and genomic diversity of the sorghum phyllosphere microbiome.</title>
        <authorList>
            <person name="Shade A."/>
        </authorList>
    </citation>
    <scope>NUCLEOTIDE SEQUENCE [LARGE SCALE GENOMIC DNA]</scope>
    <source>
        <strain evidence="2 3">SORGH_AS_0335</strain>
    </source>
</reference>
<dbReference type="InterPro" id="IPR015797">
    <property type="entry name" value="NUDIX_hydrolase-like_dom_sf"/>
</dbReference>
<dbReference type="Gene3D" id="3.90.79.10">
    <property type="entry name" value="Nucleoside Triphosphate Pyrophosphohydrolase"/>
    <property type="match status" value="1"/>
</dbReference>
<dbReference type="Proteomes" id="UP001267710">
    <property type="component" value="Unassembled WGS sequence"/>
</dbReference>
<comment type="caution">
    <text evidence="2">The sequence shown here is derived from an EMBL/GenBank/DDBJ whole genome shotgun (WGS) entry which is preliminary data.</text>
</comment>
<dbReference type="CDD" id="cd03676">
    <property type="entry name" value="NUDIX_Tnr3_like"/>
    <property type="match status" value="1"/>
</dbReference>
<feature type="domain" description="Nudix hydrolase" evidence="1">
    <location>
        <begin position="125"/>
        <end position="268"/>
    </location>
</feature>
<dbReference type="PROSITE" id="PS51462">
    <property type="entry name" value="NUDIX"/>
    <property type="match status" value="1"/>
</dbReference>
<evidence type="ECO:0000313" key="2">
    <source>
        <dbReference type="EMBL" id="MDR6214506.1"/>
    </source>
</evidence>
<dbReference type="Pfam" id="PF00293">
    <property type="entry name" value="NUDIX"/>
    <property type="match status" value="1"/>
</dbReference>
<protein>
    <submittedName>
        <fullName evidence="2">8-oxo-dGTP pyrophosphatase MutT (NUDIX family)</fullName>
    </submittedName>
</protein>
<dbReference type="RefSeq" id="WP_309828702.1">
    <property type="nucleotide sequence ID" value="NZ_JAVIZX010000001.1"/>
</dbReference>
<keyword evidence="3" id="KW-1185">Reference proteome</keyword>
<sequence>MSAVLAPWLQAARQRAQQPPVQPRLPLWVAGQQVGSVVDEVLGQISLQRLLDKRYQLLKREHLGRAGWHLEAPAQAATDALNTLAAALRDAHLCGPWRNEQLAVCNARGERVATVERGAVRVLGIATLAVHLVGLAPDGRMWVQKRALTKPNDPGLWDTLMGGMIAATDSLEQALARETWEEAGLRVADLQHVTQGGHVLFSRPSSEAGGIGYMVERIDWFRATVPEGLEPTNQDGEVDEFALRSTEELQLDVAQDRFTLEAALVMAAHWGQ</sequence>
<organism evidence="2 3">
    <name type="scientific">Paracidovorax wautersii</name>
    <dbReference type="NCBI Taxonomy" id="1177982"/>
    <lineage>
        <taxon>Bacteria</taxon>
        <taxon>Pseudomonadati</taxon>
        <taxon>Pseudomonadota</taxon>
        <taxon>Betaproteobacteria</taxon>
        <taxon>Burkholderiales</taxon>
        <taxon>Comamonadaceae</taxon>
        <taxon>Paracidovorax</taxon>
    </lineage>
</organism>
<dbReference type="InterPro" id="IPR000086">
    <property type="entry name" value="NUDIX_hydrolase_dom"/>
</dbReference>
<accession>A0ABU1IC48</accession>
<dbReference type="SUPFAM" id="SSF55811">
    <property type="entry name" value="Nudix"/>
    <property type="match status" value="1"/>
</dbReference>
<evidence type="ECO:0000259" key="1">
    <source>
        <dbReference type="PROSITE" id="PS51462"/>
    </source>
</evidence>
<gene>
    <name evidence="2" type="ORF">QE399_002195</name>
</gene>
<evidence type="ECO:0000313" key="3">
    <source>
        <dbReference type="Proteomes" id="UP001267710"/>
    </source>
</evidence>
<name>A0ABU1IC48_9BURK</name>
<dbReference type="EMBL" id="JAVIZX010000001">
    <property type="protein sequence ID" value="MDR6214506.1"/>
    <property type="molecule type" value="Genomic_DNA"/>
</dbReference>
<proteinExistence type="predicted"/>